<reference evidence="2 3" key="1">
    <citation type="journal article" date="2024" name="Microbiol. Resour. Announc.">
        <title>Genome annotations for the ascomycete fungi Trichoderma harzianum, Trichoderma aggressivum, and Purpureocillium lilacinum.</title>
        <authorList>
            <person name="Beijen E.P.W."/>
            <person name="Ohm R.A."/>
        </authorList>
    </citation>
    <scope>NUCLEOTIDE SEQUENCE [LARGE SCALE GENOMIC DNA]</scope>
    <source>
        <strain evidence="2 3">CBS 150709</strain>
    </source>
</reference>
<evidence type="ECO:0000313" key="2">
    <source>
        <dbReference type="EMBL" id="KAK4093790.1"/>
    </source>
</evidence>
<gene>
    <name evidence="2" type="ORF">Purlil1_2124</name>
</gene>
<feature type="region of interest" description="Disordered" evidence="1">
    <location>
        <begin position="871"/>
        <end position="890"/>
    </location>
</feature>
<accession>A0ABR0CBY3</accession>
<dbReference type="Proteomes" id="UP001287286">
    <property type="component" value="Unassembled WGS sequence"/>
</dbReference>
<proteinExistence type="predicted"/>
<protein>
    <submittedName>
        <fullName evidence="2">Uncharacterized protein</fullName>
    </submittedName>
</protein>
<sequence>MVPRASFKSRGRQLTMQAIVKSAGDTGLLSLIWISLLLWAKGTYGNETPAVPATGPWAVGPPTRHFIFHHGMSLHDVGYHIALPEDVQDTQTSPPTLTPAQVFRNGGIQRLDENRLPDLLNVSTDLDEVLRLAANRPSGQPQGAWVYRVATGPHMINLASNVYGGQGPRHYWTVGALLWSQIIAFAVTTGSDSAEDLVWQSNHEYDRAWEAFGASPWQPLFGALGQDRRAQARAFYEFASDDTDPYGEFLDELTTEANPMLDIESRLVLRALLDWDRAQFPDRNFPLASVQRPLTTITMSALGIDWSGWDIPLRTRLIMQGGLPGERQIGEVLRFIAGSQYSGARVQSRMDGAESAGKKRQECEDEVGRLVDELLREPAASTGHMAADGEPEDKRTTQQLLGQARTGLCVASSATESASAADVQPRSPGAAEACIRLVRQALEPPSDSILTPSQQRRDTRLRNQLLLVKRRERRRRCHQRFDTPASTGRMREPTGNEDVYNDQDRRSQWTDFVALASSHIAEEELLQQLDRGIGQFGWRYPALYEALFRQFPAVYYMLERARTLGITFGSCMAGSSSRRQSHIKRAARAHALTPRNATAGGNGGGGGGGGGDDDDDDDACPALLVMAGMQPTMFICKDANFGAPCIKLEVPPGMCVDIPEPYTQQGSSFQPNEAAGSCMLYDGPQCSGLNIAITSSVTQFEQGPDDGINWNDRGYSLLCKVAPDLAPAAPLPPPMAECEKINRLTIFFKLGSFGTPDRLDANIGGVPFWLATNPAGYLKVWKTVDLKQAFNSANIPLKDISAIGIQATQEKLIFSRSFKLGGISLAATCSGSGQEIVWDRWANSESGWIGRSPTLVSQQVWSTKIALGEWHPSGGSSREAYGPKVGKDEH</sequence>
<keyword evidence="3" id="KW-1185">Reference proteome</keyword>
<feature type="region of interest" description="Disordered" evidence="1">
    <location>
        <begin position="481"/>
        <end position="503"/>
    </location>
</feature>
<name>A0ABR0CBY3_PURLI</name>
<dbReference type="EMBL" id="JAWRVI010000005">
    <property type="protein sequence ID" value="KAK4093790.1"/>
    <property type="molecule type" value="Genomic_DNA"/>
</dbReference>
<feature type="region of interest" description="Disordered" evidence="1">
    <location>
        <begin position="589"/>
        <end position="615"/>
    </location>
</feature>
<dbReference type="Gene3D" id="3.90.210.10">
    <property type="entry name" value="Heat-Labile Enterotoxin, subunit A"/>
    <property type="match status" value="1"/>
</dbReference>
<comment type="caution">
    <text evidence="2">The sequence shown here is derived from an EMBL/GenBank/DDBJ whole genome shotgun (WGS) entry which is preliminary data.</text>
</comment>
<evidence type="ECO:0000256" key="1">
    <source>
        <dbReference type="SAM" id="MobiDB-lite"/>
    </source>
</evidence>
<feature type="compositionally biased region" description="Gly residues" evidence="1">
    <location>
        <begin position="600"/>
        <end position="610"/>
    </location>
</feature>
<evidence type="ECO:0000313" key="3">
    <source>
        <dbReference type="Proteomes" id="UP001287286"/>
    </source>
</evidence>
<organism evidence="2 3">
    <name type="scientific">Purpureocillium lilacinum</name>
    <name type="common">Paecilomyces lilacinus</name>
    <dbReference type="NCBI Taxonomy" id="33203"/>
    <lineage>
        <taxon>Eukaryota</taxon>
        <taxon>Fungi</taxon>
        <taxon>Dikarya</taxon>
        <taxon>Ascomycota</taxon>
        <taxon>Pezizomycotina</taxon>
        <taxon>Sordariomycetes</taxon>
        <taxon>Hypocreomycetidae</taxon>
        <taxon>Hypocreales</taxon>
        <taxon>Ophiocordycipitaceae</taxon>
        <taxon>Purpureocillium</taxon>
    </lineage>
</organism>